<gene>
    <name evidence="2" type="ORF">F4695_004067</name>
</gene>
<protein>
    <submittedName>
        <fullName evidence="2">Uncharacterized protein</fullName>
    </submittedName>
</protein>
<organism evidence="2 3">
    <name type="scientific">Rhizobium soli</name>
    <dbReference type="NCBI Taxonomy" id="424798"/>
    <lineage>
        <taxon>Bacteria</taxon>
        <taxon>Pseudomonadati</taxon>
        <taxon>Pseudomonadota</taxon>
        <taxon>Alphaproteobacteria</taxon>
        <taxon>Hyphomicrobiales</taxon>
        <taxon>Rhizobiaceae</taxon>
        <taxon>Rhizobium/Agrobacterium group</taxon>
        <taxon>Rhizobium</taxon>
    </lineage>
</organism>
<dbReference type="RefSeq" id="WP_184655808.1">
    <property type="nucleotide sequence ID" value="NZ_JACHBU010000010.1"/>
</dbReference>
<reference evidence="2 3" key="1">
    <citation type="submission" date="2020-08" db="EMBL/GenBank/DDBJ databases">
        <title>The Agave Microbiome: Exploring the role of microbial communities in plant adaptations to desert environments.</title>
        <authorList>
            <person name="Partida-Martinez L.P."/>
        </authorList>
    </citation>
    <scope>NUCLEOTIDE SEQUENCE [LARGE SCALE GENOMIC DNA]</scope>
    <source>
        <strain evidence="2 3">AS3.12</strain>
    </source>
</reference>
<proteinExistence type="predicted"/>
<evidence type="ECO:0000313" key="3">
    <source>
        <dbReference type="Proteomes" id="UP000585437"/>
    </source>
</evidence>
<evidence type="ECO:0000313" key="2">
    <source>
        <dbReference type="EMBL" id="MBB6510675.1"/>
    </source>
</evidence>
<sequence length="78" mass="8433">MPKLEAEADDAKDLSSRLLPPGMNHNRLWEEDAMPDFADKSTCLFADFKAASGAAEEIGLRRPAIASGEVRSSKGADR</sequence>
<keyword evidence="3" id="KW-1185">Reference proteome</keyword>
<comment type="caution">
    <text evidence="2">The sequence shown here is derived from an EMBL/GenBank/DDBJ whole genome shotgun (WGS) entry which is preliminary data.</text>
</comment>
<feature type="compositionally biased region" description="Basic and acidic residues" evidence="1">
    <location>
        <begin position="1"/>
        <end position="15"/>
    </location>
</feature>
<name>A0A7X0JP08_9HYPH</name>
<dbReference type="EMBL" id="JACHBU010000010">
    <property type="protein sequence ID" value="MBB6510675.1"/>
    <property type="molecule type" value="Genomic_DNA"/>
</dbReference>
<feature type="region of interest" description="Disordered" evidence="1">
    <location>
        <begin position="1"/>
        <end position="22"/>
    </location>
</feature>
<dbReference type="Proteomes" id="UP000585437">
    <property type="component" value="Unassembled WGS sequence"/>
</dbReference>
<accession>A0A7X0JP08</accession>
<evidence type="ECO:0000256" key="1">
    <source>
        <dbReference type="SAM" id="MobiDB-lite"/>
    </source>
</evidence>
<dbReference type="AlphaFoldDB" id="A0A7X0JP08"/>